<dbReference type="AlphaFoldDB" id="E9I5M1"/>
<name>E9I5M1_DAPPU</name>
<evidence type="ECO:0000313" key="2">
    <source>
        <dbReference type="Proteomes" id="UP000000305"/>
    </source>
</evidence>
<accession>E9I5M1</accession>
<reference evidence="1 2" key="1">
    <citation type="journal article" date="2011" name="Science">
        <title>The ecoresponsive genome of Daphnia pulex.</title>
        <authorList>
            <person name="Colbourne J.K."/>
            <person name="Pfrender M.E."/>
            <person name="Gilbert D."/>
            <person name="Thomas W.K."/>
            <person name="Tucker A."/>
            <person name="Oakley T.H."/>
            <person name="Tokishita S."/>
            <person name="Aerts A."/>
            <person name="Arnold G.J."/>
            <person name="Basu M.K."/>
            <person name="Bauer D.J."/>
            <person name="Caceres C.E."/>
            <person name="Carmel L."/>
            <person name="Casola C."/>
            <person name="Choi J.H."/>
            <person name="Detter J.C."/>
            <person name="Dong Q."/>
            <person name="Dusheyko S."/>
            <person name="Eads B.D."/>
            <person name="Frohlich T."/>
            <person name="Geiler-Samerotte K.A."/>
            <person name="Gerlach D."/>
            <person name="Hatcher P."/>
            <person name="Jogdeo S."/>
            <person name="Krijgsveld J."/>
            <person name="Kriventseva E.V."/>
            <person name="Kultz D."/>
            <person name="Laforsch C."/>
            <person name="Lindquist E."/>
            <person name="Lopez J."/>
            <person name="Manak J.R."/>
            <person name="Muller J."/>
            <person name="Pangilinan J."/>
            <person name="Patwardhan R.P."/>
            <person name="Pitluck S."/>
            <person name="Pritham E.J."/>
            <person name="Rechtsteiner A."/>
            <person name="Rho M."/>
            <person name="Rogozin I.B."/>
            <person name="Sakarya O."/>
            <person name="Salamov A."/>
            <person name="Schaack S."/>
            <person name="Shapiro H."/>
            <person name="Shiga Y."/>
            <person name="Skalitzky C."/>
            <person name="Smith Z."/>
            <person name="Souvorov A."/>
            <person name="Sung W."/>
            <person name="Tang Z."/>
            <person name="Tsuchiya D."/>
            <person name="Tu H."/>
            <person name="Vos H."/>
            <person name="Wang M."/>
            <person name="Wolf Y.I."/>
            <person name="Yamagata H."/>
            <person name="Yamada T."/>
            <person name="Ye Y."/>
            <person name="Shaw J.R."/>
            <person name="Andrews J."/>
            <person name="Crease T.J."/>
            <person name="Tang H."/>
            <person name="Lucas S.M."/>
            <person name="Robertson H.M."/>
            <person name="Bork P."/>
            <person name="Koonin E.V."/>
            <person name="Zdobnov E.M."/>
            <person name="Grigoriev I.V."/>
            <person name="Lynch M."/>
            <person name="Boore J.L."/>
        </authorList>
    </citation>
    <scope>NUCLEOTIDE SEQUENCE [LARGE SCALE GENOMIC DNA]</scope>
</reference>
<organism evidence="1 2">
    <name type="scientific">Daphnia pulex</name>
    <name type="common">Water flea</name>
    <dbReference type="NCBI Taxonomy" id="6669"/>
    <lineage>
        <taxon>Eukaryota</taxon>
        <taxon>Metazoa</taxon>
        <taxon>Ecdysozoa</taxon>
        <taxon>Arthropoda</taxon>
        <taxon>Crustacea</taxon>
        <taxon>Branchiopoda</taxon>
        <taxon>Diplostraca</taxon>
        <taxon>Cladocera</taxon>
        <taxon>Anomopoda</taxon>
        <taxon>Daphniidae</taxon>
        <taxon>Daphnia</taxon>
    </lineage>
</organism>
<dbReference type="KEGG" id="dpx:DAPPUDRAFT_123240"/>
<proteinExistence type="predicted"/>
<dbReference type="InParanoid" id="E9I5M1"/>
<dbReference type="HOGENOM" id="CLU_1534121_0_0_1"/>
<gene>
    <name evidence="1" type="ORF">DAPPUDRAFT_123240</name>
</gene>
<dbReference type="EMBL" id="GL735726">
    <property type="protein sequence ID" value="EFX60709.1"/>
    <property type="molecule type" value="Genomic_DNA"/>
</dbReference>
<keyword evidence="2" id="KW-1185">Reference proteome</keyword>
<evidence type="ECO:0000313" key="1">
    <source>
        <dbReference type="EMBL" id="EFX60709.1"/>
    </source>
</evidence>
<dbReference type="Proteomes" id="UP000000305">
    <property type="component" value="Unassembled WGS sequence"/>
</dbReference>
<sequence length="175" mass="20358">MAKIRKLGDVLLDMEPLLLEMVDHGLQYGDILNLVYGYLEWLMQNNFYSTLALLAQCKVNIRDDIPTAMICCRYNQPPVISIGRDLAMVSSQKVLNMILFHEIRHIIQIAFNSNAYQCIVYPDWCATDNEKKLAYKLVSNRAMDIALHEDFRPLFGENFHEEFNTTVRECHKKQV</sequence>
<protein>
    <submittedName>
        <fullName evidence="1">Uncharacterized protein</fullName>
    </submittedName>
</protein>